<feature type="region of interest" description="Disordered" evidence="1">
    <location>
        <begin position="1"/>
        <end position="88"/>
    </location>
</feature>
<dbReference type="EMBL" id="JANPWB010000004">
    <property type="protein sequence ID" value="KAJ1195925.1"/>
    <property type="molecule type" value="Genomic_DNA"/>
</dbReference>
<protein>
    <submittedName>
        <fullName evidence="2">Uncharacterized protein</fullName>
    </submittedName>
</protein>
<evidence type="ECO:0000313" key="3">
    <source>
        <dbReference type="Proteomes" id="UP001066276"/>
    </source>
</evidence>
<sequence length="88" mass="9527">MSERSPTRHGQLMSRVPTQSTRPMSHKSLSKYGHSTSRKPTTSAAGSLLTNPTTQNMSTAQDLMPRQPTSTPPAEVPISTLGEGRHQV</sequence>
<dbReference type="AlphaFoldDB" id="A0AAV7V3D0"/>
<keyword evidence="3" id="KW-1185">Reference proteome</keyword>
<organism evidence="2 3">
    <name type="scientific">Pleurodeles waltl</name>
    <name type="common">Iberian ribbed newt</name>
    <dbReference type="NCBI Taxonomy" id="8319"/>
    <lineage>
        <taxon>Eukaryota</taxon>
        <taxon>Metazoa</taxon>
        <taxon>Chordata</taxon>
        <taxon>Craniata</taxon>
        <taxon>Vertebrata</taxon>
        <taxon>Euteleostomi</taxon>
        <taxon>Amphibia</taxon>
        <taxon>Batrachia</taxon>
        <taxon>Caudata</taxon>
        <taxon>Salamandroidea</taxon>
        <taxon>Salamandridae</taxon>
        <taxon>Pleurodelinae</taxon>
        <taxon>Pleurodeles</taxon>
    </lineage>
</organism>
<proteinExistence type="predicted"/>
<comment type="caution">
    <text evidence="2">The sequence shown here is derived from an EMBL/GenBank/DDBJ whole genome shotgun (WGS) entry which is preliminary data.</text>
</comment>
<evidence type="ECO:0000256" key="1">
    <source>
        <dbReference type="SAM" id="MobiDB-lite"/>
    </source>
</evidence>
<name>A0AAV7V3D0_PLEWA</name>
<accession>A0AAV7V3D0</accession>
<dbReference type="Proteomes" id="UP001066276">
    <property type="component" value="Chromosome 2_2"/>
</dbReference>
<feature type="compositionally biased region" description="Polar residues" evidence="1">
    <location>
        <begin position="33"/>
        <end position="61"/>
    </location>
</feature>
<reference evidence="2" key="1">
    <citation type="journal article" date="2022" name="bioRxiv">
        <title>Sequencing and chromosome-scale assembly of the giantPleurodeles waltlgenome.</title>
        <authorList>
            <person name="Brown T."/>
            <person name="Elewa A."/>
            <person name="Iarovenko S."/>
            <person name="Subramanian E."/>
            <person name="Araus A.J."/>
            <person name="Petzold A."/>
            <person name="Susuki M."/>
            <person name="Suzuki K.-i.T."/>
            <person name="Hayashi T."/>
            <person name="Toyoda A."/>
            <person name="Oliveira C."/>
            <person name="Osipova E."/>
            <person name="Leigh N.D."/>
            <person name="Simon A."/>
            <person name="Yun M.H."/>
        </authorList>
    </citation>
    <scope>NUCLEOTIDE SEQUENCE</scope>
    <source>
        <strain evidence="2">20211129_DDA</strain>
        <tissue evidence="2">Liver</tissue>
    </source>
</reference>
<gene>
    <name evidence="2" type="ORF">NDU88_005190</name>
</gene>
<evidence type="ECO:0000313" key="2">
    <source>
        <dbReference type="EMBL" id="KAJ1195925.1"/>
    </source>
</evidence>